<organism evidence="1">
    <name type="scientific">marine metagenome</name>
    <dbReference type="NCBI Taxonomy" id="408172"/>
    <lineage>
        <taxon>unclassified sequences</taxon>
        <taxon>metagenomes</taxon>
        <taxon>ecological metagenomes</taxon>
    </lineage>
</organism>
<dbReference type="InterPro" id="IPR029055">
    <property type="entry name" value="Ntn_hydrolases_N"/>
</dbReference>
<evidence type="ECO:0008006" key="2">
    <source>
        <dbReference type="Google" id="ProtNLM"/>
    </source>
</evidence>
<dbReference type="PANTHER" id="PTHR39328">
    <property type="entry name" value="BLL2871 PROTEIN"/>
    <property type="match status" value="1"/>
</dbReference>
<dbReference type="Gene3D" id="3.60.20.10">
    <property type="entry name" value="Glutamine Phosphoribosylpyrophosphate, subunit 1, domain 1"/>
    <property type="match status" value="1"/>
</dbReference>
<dbReference type="InterPro" id="IPR010430">
    <property type="entry name" value="DUF1028"/>
</dbReference>
<dbReference type="PANTHER" id="PTHR39328:SF1">
    <property type="entry name" value="BLL2871 PROTEIN"/>
    <property type="match status" value="1"/>
</dbReference>
<sequence>MTFTILGRDPETGSIGIGIATYSLAVGATCPFMLPDSSVLTSQAAANPKIGETIITLIRNDCKPVEAMEQAVRHDPYPEYRQIALLTSTGETSVHSGSRTRPFSGYSEGKDCIAVGNFLKSEQVLEAMTNEFNGLHTEASLIDRLIAALNAGKHAGGQEGSNGKRLAERSACLMVHTSGEQFPVSTRVDFSGDAIPELQKAVNAYQTMHKFYLTRATNPADLPPQDQFSGNLGSS</sequence>
<dbReference type="AlphaFoldDB" id="A0A381SEQ8"/>
<reference evidence="1" key="1">
    <citation type="submission" date="2018-05" db="EMBL/GenBank/DDBJ databases">
        <authorList>
            <person name="Lanie J.A."/>
            <person name="Ng W.-L."/>
            <person name="Kazmierczak K.M."/>
            <person name="Andrzejewski T.M."/>
            <person name="Davidsen T.M."/>
            <person name="Wayne K.J."/>
            <person name="Tettelin H."/>
            <person name="Glass J.I."/>
            <person name="Rusch D."/>
            <person name="Podicherti R."/>
            <person name="Tsui H.-C.T."/>
            <person name="Winkler M.E."/>
        </authorList>
    </citation>
    <scope>NUCLEOTIDE SEQUENCE</scope>
</reference>
<name>A0A381SEQ8_9ZZZZ</name>
<gene>
    <name evidence="1" type="ORF">METZ01_LOCUS52497</name>
</gene>
<dbReference type="Pfam" id="PF06267">
    <property type="entry name" value="DUF1028"/>
    <property type="match status" value="1"/>
</dbReference>
<dbReference type="SUPFAM" id="SSF56235">
    <property type="entry name" value="N-terminal nucleophile aminohydrolases (Ntn hydrolases)"/>
    <property type="match status" value="1"/>
</dbReference>
<accession>A0A381SEQ8</accession>
<evidence type="ECO:0000313" key="1">
    <source>
        <dbReference type="EMBL" id="SUZ99643.1"/>
    </source>
</evidence>
<proteinExistence type="predicted"/>
<dbReference type="EMBL" id="UINC01002723">
    <property type="protein sequence ID" value="SUZ99643.1"/>
    <property type="molecule type" value="Genomic_DNA"/>
</dbReference>
<protein>
    <recommendedName>
        <fullName evidence="2">DUF1028 domain-containing protein</fullName>
    </recommendedName>
</protein>